<comment type="similarity">
    <text evidence="1">Belongs to the thioesterase PaaI family.</text>
</comment>
<accession>A0ABN1G937</accession>
<dbReference type="NCBIfam" id="TIGR00369">
    <property type="entry name" value="unchar_dom_1"/>
    <property type="match status" value="1"/>
</dbReference>
<proteinExistence type="inferred from homology"/>
<gene>
    <name evidence="5" type="ORF">GCM10009416_49610</name>
</gene>
<keyword evidence="2" id="KW-0378">Hydrolase</keyword>
<evidence type="ECO:0000256" key="2">
    <source>
        <dbReference type="ARBA" id="ARBA00022801"/>
    </source>
</evidence>
<dbReference type="InterPro" id="IPR003736">
    <property type="entry name" value="PAAI_dom"/>
</dbReference>
<dbReference type="InterPro" id="IPR006683">
    <property type="entry name" value="Thioestr_dom"/>
</dbReference>
<name>A0ABN1G937_9PROT</name>
<dbReference type="Gene3D" id="3.10.129.10">
    <property type="entry name" value="Hotdog Thioesterase"/>
    <property type="match status" value="1"/>
</dbReference>
<dbReference type="CDD" id="cd03443">
    <property type="entry name" value="PaaI_thioesterase"/>
    <property type="match status" value="1"/>
</dbReference>
<evidence type="ECO:0000256" key="1">
    <source>
        <dbReference type="ARBA" id="ARBA00008324"/>
    </source>
</evidence>
<protein>
    <submittedName>
        <fullName evidence="5">PaaI family thioesterase</fullName>
    </submittedName>
</protein>
<dbReference type="SUPFAM" id="SSF54637">
    <property type="entry name" value="Thioesterase/thiol ester dehydrase-isomerase"/>
    <property type="match status" value="1"/>
</dbReference>
<dbReference type="Pfam" id="PF03061">
    <property type="entry name" value="4HBT"/>
    <property type="match status" value="1"/>
</dbReference>
<dbReference type="PANTHER" id="PTHR21660:SF1">
    <property type="entry name" value="ACYL-COENZYME A THIOESTERASE 13"/>
    <property type="match status" value="1"/>
</dbReference>
<reference evidence="5 6" key="1">
    <citation type="journal article" date="2019" name="Int. J. Syst. Evol. Microbiol.">
        <title>The Global Catalogue of Microorganisms (GCM) 10K type strain sequencing project: providing services to taxonomists for standard genome sequencing and annotation.</title>
        <authorList>
            <consortium name="The Broad Institute Genomics Platform"/>
            <consortium name="The Broad Institute Genome Sequencing Center for Infectious Disease"/>
            <person name="Wu L."/>
            <person name="Ma J."/>
        </authorList>
    </citation>
    <scope>NUCLEOTIDE SEQUENCE [LARGE SCALE GENOMIC DNA]</scope>
    <source>
        <strain evidence="5 6">JCM 9933</strain>
    </source>
</reference>
<sequence length="160" mass="17143">MTRNRRAGRQSGMDNSRPDPFPHAHSPYHAHLGIEVAEWREGYARLVCDTGAPHANRSGIVHGGLVLSMIDQAAAFAGLFCPDPARVRRAVTLDLDCRFTGQAAIGTRLSAEGRVVTAGRNVFFARTEVFDAEGTLVAFGASTHRYRAGSADPEGVPAAE</sequence>
<dbReference type="InterPro" id="IPR029069">
    <property type="entry name" value="HotDog_dom_sf"/>
</dbReference>
<comment type="caution">
    <text evidence="5">The sequence shown here is derived from an EMBL/GenBank/DDBJ whole genome shotgun (WGS) entry which is preliminary data.</text>
</comment>
<evidence type="ECO:0000313" key="6">
    <source>
        <dbReference type="Proteomes" id="UP001501588"/>
    </source>
</evidence>
<evidence type="ECO:0000313" key="5">
    <source>
        <dbReference type="EMBL" id="GAA0606567.1"/>
    </source>
</evidence>
<evidence type="ECO:0000256" key="3">
    <source>
        <dbReference type="SAM" id="MobiDB-lite"/>
    </source>
</evidence>
<feature type="region of interest" description="Disordered" evidence="3">
    <location>
        <begin position="1"/>
        <end position="25"/>
    </location>
</feature>
<keyword evidence="6" id="KW-1185">Reference proteome</keyword>
<dbReference type="Proteomes" id="UP001501588">
    <property type="component" value="Unassembled WGS sequence"/>
</dbReference>
<dbReference type="InterPro" id="IPR039298">
    <property type="entry name" value="ACOT13"/>
</dbReference>
<feature type="domain" description="Thioesterase" evidence="4">
    <location>
        <begin position="59"/>
        <end position="138"/>
    </location>
</feature>
<organism evidence="5 6">
    <name type="scientific">Craurococcus roseus</name>
    <dbReference type="NCBI Taxonomy" id="77585"/>
    <lineage>
        <taxon>Bacteria</taxon>
        <taxon>Pseudomonadati</taxon>
        <taxon>Pseudomonadota</taxon>
        <taxon>Alphaproteobacteria</taxon>
        <taxon>Acetobacterales</taxon>
        <taxon>Acetobacteraceae</taxon>
        <taxon>Craurococcus</taxon>
    </lineage>
</organism>
<evidence type="ECO:0000259" key="4">
    <source>
        <dbReference type="Pfam" id="PF03061"/>
    </source>
</evidence>
<dbReference type="PANTHER" id="PTHR21660">
    <property type="entry name" value="THIOESTERASE SUPERFAMILY MEMBER-RELATED"/>
    <property type="match status" value="1"/>
</dbReference>
<dbReference type="EMBL" id="BAAAFZ010000113">
    <property type="protein sequence ID" value="GAA0606567.1"/>
    <property type="molecule type" value="Genomic_DNA"/>
</dbReference>